<keyword evidence="1" id="KW-1133">Transmembrane helix</keyword>
<feature type="transmembrane region" description="Helical" evidence="1">
    <location>
        <begin position="12"/>
        <end position="32"/>
    </location>
</feature>
<evidence type="ECO:0000256" key="1">
    <source>
        <dbReference type="SAM" id="Phobius"/>
    </source>
</evidence>
<keyword evidence="1" id="KW-0472">Membrane</keyword>
<feature type="transmembrane region" description="Helical" evidence="1">
    <location>
        <begin position="71"/>
        <end position="92"/>
    </location>
</feature>
<evidence type="ECO:0008006" key="4">
    <source>
        <dbReference type="Google" id="ProtNLM"/>
    </source>
</evidence>
<keyword evidence="1" id="KW-0812">Transmembrane</keyword>
<accession>A0ABU9EDA6</accession>
<feature type="transmembrane region" description="Helical" evidence="1">
    <location>
        <begin position="169"/>
        <end position="194"/>
    </location>
</feature>
<feature type="transmembrane region" description="Helical" evidence="1">
    <location>
        <begin position="44"/>
        <end position="64"/>
    </location>
</feature>
<proteinExistence type="predicted"/>
<keyword evidence="3" id="KW-1185">Reference proteome</keyword>
<sequence>MMEFVSSGASDPTVTVLAWSTAAALTAILGVVPRLVFGRLSPTLLGAGNALAAGLMLGVAYLLLVEGLPDGIVLGAVGGLCGAGIVILTHALTGTTELDLNALDELDPAYGYQVVLVNALHAAGEGVAIGVAMLVSLPFGISMAVALAVHNVPEAMVLIEILTARGVRLAHAGALAAVANLNQVLLAVVTFAVIGALPSLMPWAVGFAVGALLQLLLSELLPESYRQTGHTSIAVVTLLAMGLVIALLGGAA</sequence>
<organism evidence="2 3">
    <name type="scientific">Gaopeijia maritima</name>
    <dbReference type="NCBI Taxonomy" id="3119007"/>
    <lineage>
        <taxon>Bacteria</taxon>
        <taxon>Pseudomonadati</taxon>
        <taxon>Gemmatimonadota</taxon>
        <taxon>Longimicrobiia</taxon>
        <taxon>Gaopeijiales</taxon>
        <taxon>Gaopeijiaceae</taxon>
        <taxon>Gaopeijia</taxon>
    </lineage>
</organism>
<dbReference type="Proteomes" id="UP001484239">
    <property type="component" value="Unassembled WGS sequence"/>
</dbReference>
<reference evidence="2 3" key="1">
    <citation type="submission" date="2024-02" db="EMBL/GenBank/DDBJ databases">
        <title>A novel Gemmatimonadota bacterium.</title>
        <authorList>
            <person name="Du Z.-J."/>
            <person name="Ye Y.-Q."/>
        </authorList>
    </citation>
    <scope>NUCLEOTIDE SEQUENCE [LARGE SCALE GENOMIC DNA]</scope>
    <source>
        <strain evidence="2 3">DH-20</strain>
    </source>
</reference>
<feature type="transmembrane region" description="Helical" evidence="1">
    <location>
        <begin position="200"/>
        <end position="221"/>
    </location>
</feature>
<gene>
    <name evidence="2" type="ORF">WI372_16965</name>
</gene>
<name>A0ABU9EDA6_9BACT</name>
<evidence type="ECO:0000313" key="3">
    <source>
        <dbReference type="Proteomes" id="UP001484239"/>
    </source>
</evidence>
<evidence type="ECO:0000313" key="2">
    <source>
        <dbReference type="EMBL" id="MEK9502689.1"/>
    </source>
</evidence>
<dbReference type="RefSeq" id="WP_405279178.1">
    <property type="nucleotide sequence ID" value="NZ_CP144380.1"/>
</dbReference>
<dbReference type="EMBL" id="JBBHLI010000014">
    <property type="protein sequence ID" value="MEK9502689.1"/>
    <property type="molecule type" value="Genomic_DNA"/>
</dbReference>
<protein>
    <recommendedName>
        <fullName evidence="4">ZIP family metal transporter</fullName>
    </recommendedName>
</protein>
<comment type="caution">
    <text evidence="2">The sequence shown here is derived from an EMBL/GenBank/DDBJ whole genome shotgun (WGS) entry which is preliminary data.</text>
</comment>
<feature type="transmembrane region" description="Helical" evidence="1">
    <location>
        <begin position="127"/>
        <end position="149"/>
    </location>
</feature>
<feature type="transmembrane region" description="Helical" evidence="1">
    <location>
        <begin position="233"/>
        <end position="251"/>
    </location>
</feature>